<reference evidence="1 2" key="2">
    <citation type="submission" date="2018-11" db="EMBL/GenBank/DDBJ databases">
        <authorList>
            <consortium name="Pathogen Informatics"/>
        </authorList>
    </citation>
    <scope>NUCLEOTIDE SEQUENCE [LARGE SCALE GENOMIC DNA]</scope>
    <source>
        <strain evidence="1 2">MHpl1</strain>
    </source>
</reference>
<evidence type="ECO:0000313" key="2">
    <source>
        <dbReference type="Proteomes" id="UP000268014"/>
    </source>
</evidence>
<proteinExistence type="predicted"/>
<keyword evidence="2" id="KW-1185">Reference proteome</keyword>
<sequence length="120" mass="13398">MPCSKCQIPYEGYGCLRQRREKSLITSEPDFLAFFSCLNFTGDYHCTAVTITTPANISKYHVGASASSDIYPPPRIRLHHLCLVSDSGSHLISITLAHSRPTYPMEVGRYFGWILVTMPG</sequence>
<dbReference type="OrthoDB" id="5852677at2759"/>
<dbReference type="AlphaFoldDB" id="A0A0N4W2V3"/>
<dbReference type="Proteomes" id="UP000268014">
    <property type="component" value="Unassembled WGS sequence"/>
</dbReference>
<evidence type="ECO:0000313" key="3">
    <source>
        <dbReference type="WBParaSite" id="HPLM_0000408401-mRNA-1"/>
    </source>
</evidence>
<accession>A0A0N4W2V3</accession>
<reference evidence="3" key="1">
    <citation type="submission" date="2017-02" db="UniProtKB">
        <authorList>
            <consortium name="WormBaseParasite"/>
        </authorList>
    </citation>
    <scope>IDENTIFICATION</scope>
</reference>
<dbReference type="EMBL" id="UZAF01016171">
    <property type="protein sequence ID" value="VDO22346.1"/>
    <property type="molecule type" value="Genomic_DNA"/>
</dbReference>
<protein>
    <submittedName>
        <fullName evidence="3">Phlebovirus glycoprotein G2 fusion domain-containing protein</fullName>
    </submittedName>
</protein>
<gene>
    <name evidence="1" type="ORF">HPLM_LOCUS4076</name>
</gene>
<name>A0A0N4W2V3_HAEPC</name>
<organism evidence="3">
    <name type="scientific">Haemonchus placei</name>
    <name type="common">Barber's pole worm</name>
    <dbReference type="NCBI Taxonomy" id="6290"/>
    <lineage>
        <taxon>Eukaryota</taxon>
        <taxon>Metazoa</taxon>
        <taxon>Ecdysozoa</taxon>
        <taxon>Nematoda</taxon>
        <taxon>Chromadorea</taxon>
        <taxon>Rhabditida</taxon>
        <taxon>Rhabditina</taxon>
        <taxon>Rhabditomorpha</taxon>
        <taxon>Strongyloidea</taxon>
        <taxon>Trichostrongylidae</taxon>
        <taxon>Haemonchus</taxon>
    </lineage>
</organism>
<evidence type="ECO:0000313" key="1">
    <source>
        <dbReference type="EMBL" id="VDO22346.1"/>
    </source>
</evidence>
<dbReference type="WBParaSite" id="HPLM_0000408401-mRNA-1">
    <property type="protein sequence ID" value="HPLM_0000408401-mRNA-1"/>
    <property type="gene ID" value="HPLM_0000408401"/>
</dbReference>